<gene>
    <name evidence="2" type="ORF">FC07_GL001944</name>
</gene>
<feature type="domain" description="HTH marR-type" evidence="1">
    <location>
        <begin position="7"/>
        <end position="139"/>
    </location>
</feature>
<dbReference type="InterPro" id="IPR036388">
    <property type="entry name" value="WH-like_DNA-bd_sf"/>
</dbReference>
<accession>A0A0R1GEK9</accession>
<dbReference type="PATRIC" id="fig|1423726.3.peg.2019"/>
<organism evidence="2 3">
    <name type="scientific">Loigolactobacillus bifermentans DSM 20003</name>
    <dbReference type="NCBI Taxonomy" id="1423726"/>
    <lineage>
        <taxon>Bacteria</taxon>
        <taxon>Bacillati</taxon>
        <taxon>Bacillota</taxon>
        <taxon>Bacilli</taxon>
        <taxon>Lactobacillales</taxon>
        <taxon>Lactobacillaceae</taxon>
        <taxon>Loigolactobacillus</taxon>
    </lineage>
</organism>
<proteinExistence type="predicted"/>
<dbReference type="PANTHER" id="PTHR33164">
    <property type="entry name" value="TRANSCRIPTIONAL REGULATOR, MARR FAMILY"/>
    <property type="match status" value="1"/>
</dbReference>
<dbReference type="Gene3D" id="1.10.10.10">
    <property type="entry name" value="Winged helix-like DNA-binding domain superfamily/Winged helix DNA-binding domain"/>
    <property type="match status" value="1"/>
</dbReference>
<dbReference type="STRING" id="1423726.FC07_GL001944"/>
<evidence type="ECO:0000313" key="2">
    <source>
        <dbReference type="EMBL" id="KRK32520.1"/>
    </source>
</evidence>
<reference evidence="2 3" key="1">
    <citation type="journal article" date="2015" name="Genome Announc.">
        <title>Expanding the biotechnology potential of lactobacilli through comparative genomics of 213 strains and associated genera.</title>
        <authorList>
            <person name="Sun Z."/>
            <person name="Harris H.M."/>
            <person name="McCann A."/>
            <person name="Guo C."/>
            <person name="Argimon S."/>
            <person name="Zhang W."/>
            <person name="Yang X."/>
            <person name="Jeffery I.B."/>
            <person name="Cooney J.C."/>
            <person name="Kagawa T.F."/>
            <person name="Liu W."/>
            <person name="Song Y."/>
            <person name="Salvetti E."/>
            <person name="Wrobel A."/>
            <person name="Rasinkangas P."/>
            <person name="Parkhill J."/>
            <person name="Rea M.C."/>
            <person name="O'Sullivan O."/>
            <person name="Ritari J."/>
            <person name="Douillard F.P."/>
            <person name="Paul Ross R."/>
            <person name="Yang R."/>
            <person name="Briner A.E."/>
            <person name="Felis G.E."/>
            <person name="de Vos W.M."/>
            <person name="Barrangou R."/>
            <person name="Klaenhammer T.R."/>
            <person name="Caufield P.W."/>
            <person name="Cui Y."/>
            <person name="Zhang H."/>
            <person name="O'Toole P.W."/>
        </authorList>
    </citation>
    <scope>NUCLEOTIDE SEQUENCE [LARGE SCALE GENOMIC DNA]</scope>
    <source>
        <strain evidence="2 3">DSM 20003</strain>
    </source>
</reference>
<name>A0A0R1GEK9_9LACO</name>
<protein>
    <recommendedName>
        <fullName evidence="1">HTH marR-type domain-containing protein</fullName>
    </recommendedName>
</protein>
<comment type="caution">
    <text evidence="2">The sequence shown here is derived from an EMBL/GenBank/DDBJ whole genome shotgun (WGS) entry which is preliminary data.</text>
</comment>
<dbReference type="GO" id="GO:0006950">
    <property type="term" value="P:response to stress"/>
    <property type="evidence" value="ECO:0007669"/>
    <property type="project" value="TreeGrafter"/>
</dbReference>
<evidence type="ECO:0000313" key="3">
    <source>
        <dbReference type="Proteomes" id="UP000051461"/>
    </source>
</evidence>
<keyword evidence="3" id="KW-1185">Reference proteome</keyword>
<evidence type="ECO:0000259" key="1">
    <source>
        <dbReference type="PROSITE" id="PS50995"/>
    </source>
</evidence>
<dbReference type="Proteomes" id="UP000051461">
    <property type="component" value="Unassembled WGS sequence"/>
</dbReference>
<dbReference type="InterPro" id="IPR036390">
    <property type="entry name" value="WH_DNA-bd_sf"/>
</dbReference>
<dbReference type="InterPro" id="IPR000835">
    <property type="entry name" value="HTH_MarR-typ"/>
</dbReference>
<dbReference type="PRINTS" id="PR00598">
    <property type="entry name" value="HTHMARR"/>
</dbReference>
<dbReference type="PANTHER" id="PTHR33164:SF43">
    <property type="entry name" value="HTH-TYPE TRANSCRIPTIONAL REPRESSOR YETL"/>
    <property type="match status" value="1"/>
</dbReference>
<dbReference type="GO" id="GO:0003700">
    <property type="term" value="F:DNA-binding transcription factor activity"/>
    <property type="evidence" value="ECO:0007669"/>
    <property type="project" value="InterPro"/>
</dbReference>
<dbReference type="PROSITE" id="PS50995">
    <property type="entry name" value="HTH_MARR_2"/>
    <property type="match status" value="1"/>
</dbReference>
<dbReference type="SMART" id="SM00347">
    <property type="entry name" value="HTH_MARR"/>
    <property type="match status" value="1"/>
</dbReference>
<dbReference type="SUPFAM" id="SSF46785">
    <property type="entry name" value="Winged helix' DNA-binding domain"/>
    <property type="match status" value="1"/>
</dbReference>
<dbReference type="EMBL" id="AZDA01000140">
    <property type="protein sequence ID" value="KRK32520.1"/>
    <property type="molecule type" value="Genomic_DNA"/>
</dbReference>
<dbReference type="AlphaFoldDB" id="A0A0R1GEK9"/>
<dbReference type="InterPro" id="IPR039422">
    <property type="entry name" value="MarR/SlyA-like"/>
</dbReference>
<dbReference type="Pfam" id="PF12802">
    <property type="entry name" value="MarR_2"/>
    <property type="match status" value="1"/>
</dbReference>
<sequence>MKQMNTVTEISHTLRQIQRQQQTWLQHALADTGVTVQQAITLQFIGQQPGLIQKDVVNVMHRRAATVSAFLKKLETAGLIHREIPVDNSRNKQIFLTPTGEQVVATFQKRRQQAELRLVHGLDTTQQAALLALLKQITAD</sequence>